<evidence type="ECO:0000259" key="5">
    <source>
        <dbReference type="PROSITE" id="PS50111"/>
    </source>
</evidence>
<evidence type="ECO:0000256" key="3">
    <source>
        <dbReference type="PROSITE-ProRule" id="PRU00284"/>
    </source>
</evidence>
<evidence type="ECO:0000256" key="2">
    <source>
        <dbReference type="ARBA" id="ARBA00029447"/>
    </source>
</evidence>
<dbReference type="CDD" id="cd06225">
    <property type="entry name" value="HAMP"/>
    <property type="match status" value="1"/>
</dbReference>
<dbReference type="InterPro" id="IPR004090">
    <property type="entry name" value="Chemotax_Me-accpt_rcpt"/>
</dbReference>
<keyword evidence="8" id="KW-1185">Reference proteome</keyword>
<evidence type="ECO:0000313" key="7">
    <source>
        <dbReference type="EMBL" id="MBK3331882.1"/>
    </source>
</evidence>
<evidence type="ECO:0000313" key="8">
    <source>
        <dbReference type="Proteomes" id="UP000772812"/>
    </source>
</evidence>
<feature type="domain" description="HAMP" evidence="6">
    <location>
        <begin position="253"/>
        <end position="297"/>
    </location>
</feature>
<dbReference type="SUPFAM" id="SSF58104">
    <property type="entry name" value="Methyl-accepting chemotaxis protein (MCP) signaling domain"/>
    <property type="match status" value="1"/>
</dbReference>
<dbReference type="InterPro" id="IPR004089">
    <property type="entry name" value="MCPsignal_dom"/>
</dbReference>
<evidence type="ECO:0000256" key="1">
    <source>
        <dbReference type="ARBA" id="ARBA00023224"/>
    </source>
</evidence>
<dbReference type="RefSeq" id="WP_200673283.1">
    <property type="nucleotide sequence ID" value="NZ_JAACYA010000001.1"/>
</dbReference>
<evidence type="ECO:0000259" key="6">
    <source>
        <dbReference type="PROSITE" id="PS50885"/>
    </source>
</evidence>
<dbReference type="Proteomes" id="UP000772812">
    <property type="component" value="Unassembled WGS sequence"/>
</dbReference>
<organism evidence="7 8">
    <name type="scientific">Persephonella atlantica</name>
    <dbReference type="NCBI Taxonomy" id="2699429"/>
    <lineage>
        <taxon>Bacteria</taxon>
        <taxon>Pseudomonadati</taxon>
        <taxon>Aquificota</taxon>
        <taxon>Aquificia</taxon>
        <taxon>Aquificales</taxon>
        <taxon>Hydrogenothermaceae</taxon>
        <taxon>Persephonella</taxon>
    </lineage>
</organism>
<feature type="domain" description="Methyl-accepting transducer" evidence="5">
    <location>
        <begin position="302"/>
        <end position="524"/>
    </location>
</feature>
<dbReference type="PANTHER" id="PTHR32089:SF112">
    <property type="entry name" value="LYSOZYME-LIKE PROTEIN-RELATED"/>
    <property type="match status" value="1"/>
</dbReference>
<dbReference type="Pfam" id="PF00015">
    <property type="entry name" value="MCPsignal"/>
    <property type="match status" value="1"/>
</dbReference>
<name>A0ABS1GG33_9AQUI</name>
<comment type="caution">
    <text evidence="7">The sequence shown here is derived from an EMBL/GenBank/DDBJ whole genome shotgun (WGS) entry which is preliminary data.</text>
</comment>
<dbReference type="PRINTS" id="PR00260">
    <property type="entry name" value="CHEMTRNSDUCR"/>
</dbReference>
<reference evidence="7 8" key="1">
    <citation type="journal article" date="2021" name="Syst. Appl. Microbiol.">
        <title>Persephonella atlantica sp. nov.: How to adapt to physico-chemical gradients in high temperature hydrothermal habitats.</title>
        <authorList>
            <person name="Francois D.X."/>
            <person name="Godfroy A."/>
            <person name="Mathien C."/>
            <person name="Aube J."/>
            <person name="Cathalot C."/>
            <person name="Lesongeur F."/>
            <person name="L'Haridon S."/>
            <person name="Philippon X."/>
            <person name="Roussel E.G."/>
        </authorList>
    </citation>
    <scope>NUCLEOTIDE SEQUENCE [LARGE SCALE GENOMIC DNA]</scope>
    <source>
        <strain evidence="7 8">MO1340</strain>
    </source>
</reference>
<accession>A0ABS1GG33</accession>
<feature type="coiled-coil region" evidence="4">
    <location>
        <begin position="499"/>
        <end position="547"/>
    </location>
</feature>
<sequence length="549" mass="61959">MSLRKKFILRLFLILLIILVFTISINAFSFRSYGVHNAERAGKIIAQLVRDGLTAHMLTGTMDKRDYFLNQIKKIEEVDQLWVVRGEPVVKQFGEGSKYEKPKDQLDINALKTGKIQKELVENVNSVKYRITIPYIAEDTGEINCMMCHAVSKGEVLGAVSVVMDISDIRSYALSTTKLILLGSAFVLFLSGFYMYRFVGKYVNTFERLKEAMSKAIRGDFSARIETTLKDEAGDTVKEFNSFMGKLHRNFSEIKRVMDALANADLSVRINTEMEGEFENLRQNINKSIDALSITLGMTIEGFSRIIEQLKEVSKQIMEVSEDLEYENRNIHQIKNSIVEISEKISSISENASLLKEIGDKVRANIEEGEKNIEELKESINRLNEAGENINQAIGSIIDIASQTNMLALNAAIEAARAGEAGRGFAVVADEVRKLAETTSDFAKKVQDMVEEIFNNITKASKSVEKTDNGYITMSKNYSKMSELLTQITDNIKYQNESIKQMSENLQNVTQISEKTTQKNESIKEEIVQLSEIAEEVKEEVNKFKLKGE</sequence>
<feature type="coiled-coil region" evidence="4">
    <location>
        <begin position="359"/>
        <end position="393"/>
    </location>
</feature>
<dbReference type="Gene3D" id="3.30.450.290">
    <property type="match status" value="1"/>
</dbReference>
<comment type="similarity">
    <text evidence="2">Belongs to the methyl-accepting chemotaxis (MCP) protein family.</text>
</comment>
<dbReference type="PANTHER" id="PTHR32089">
    <property type="entry name" value="METHYL-ACCEPTING CHEMOTAXIS PROTEIN MCPB"/>
    <property type="match status" value="1"/>
</dbReference>
<protein>
    <submittedName>
        <fullName evidence="7">Methyl-accepting chemotaxis protein</fullName>
    </submittedName>
</protein>
<evidence type="ECO:0000256" key="4">
    <source>
        <dbReference type="SAM" id="Coils"/>
    </source>
</evidence>
<dbReference type="InterPro" id="IPR003660">
    <property type="entry name" value="HAMP_dom"/>
</dbReference>
<dbReference type="PROSITE" id="PS50885">
    <property type="entry name" value="HAMP"/>
    <property type="match status" value="2"/>
</dbReference>
<dbReference type="Gene3D" id="1.10.287.950">
    <property type="entry name" value="Methyl-accepting chemotaxis protein"/>
    <property type="match status" value="1"/>
</dbReference>
<feature type="domain" description="HAMP" evidence="6">
    <location>
        <begin position="207"/>
        <end position="252"/>
    </location>
</feature>
<keyword evidence="1 3" id="KW-0807">Transducer</keyword>
<dbReference type="Pfam" id="PF00672">
    <property type="entry name" value="HAMP"/>
    <property type="match status" value="1"/>
</dbReference>
<proteinExistence type="inferred from homology"/>
<dbReference type="PROSITE" id="PS50111">
    <property type="entry name" value="CHEMOTAXIS_TRANSDUC_2"/>
    <property type="match status" value="1"/>
</dbReference>
<dbReference type="Gene3D" id="6.10.340.10">
    <property type="match status" value="1"/>
</dbReference>
<keyword evidence="4" id="KW-0175">Coiled coil</keyword>
<dbReference type="SMART" id="SM00283">
    <property type="entry name" value="MA"/>
    <property type="match status" value="1"/>
</dbReference>
<dbReference type="EMBL" id="JAACYA010000001">
    <property type="protein sequence ID" value="MBK3331882.1"/>
    <property type="molecule type" value="Genomic_DNA"/>
</dbReference>
<gene>
    <name evidence="7" type="ORF">GWK41_02220</name>
</gene>